<comment type="caution">
    <text evidence="1">The sequence shown here is derived from an EMBL/GenBank/DDBJ whole genome shotgun (WGS) entry which is preliminary data.</text>
</comment>
<organism evidence="1">
    <name type="scientific">marine sediment metagenome</name>
    <dbReference type="NCBI Taxonomy" id="412755"/>
    <lineage>
        <taxon>unclassified sequences</taxon>
        <taxon>metagenomes</taxon>
        <taxon>ecological metagenomes</taxon>
    </lineage>
</organism>
<gene>
    <name evidence="1" type="ORF">S12H4_61423</name>
</gene>
<feature type="non-terminal residue" evidence="1">
    <location>
        <position position="100"/>
    </location>
</feature>
<dbReference type="AlphaFoldDB" id="X1VST5"/>
<proteinExistence type="predicted"/>
<name>X1VST5_9ZZZZ</name>
<accession>X1VST5</accession>
<evidence type="ECO:0000313" key="1">
    <source>
        <dbReference type="EMBL" id="GAJ20321.1"/>
    </source>
</evidence>
<reference evidence="1" key="1">
    <citation type="journal article" date="2014" name="Front. Microbiol.">
        <title>High frequency of phylogenetically diverse reductive dehalogenase-homologous genes in deep subseafloor sedimentary metagenomes.</title>
        <authorList>
            <person name="Kawai M."/>
            <person name="Futagami T."/>
            <person name="Toyoda A."/>
            <person name="Takaki Y."/>
            <person name="Nishi S."/>
            <person name="Hori S."/>
            <person name="Arai W."/>
            <person name="Tsubouchi T."/>
            <person name="Morono Y."/>
            <person name="Uchiyama I."/>
            <person name="Ito T."/>
            <person name="Fujiyama A."/>
            <person name="Inagaki F."/>
            <person name="Takami H."/>
        </authorList>
    </citation>
    <scope>NUCLEOTIDE SEQUENCE</scope>
    <source>
        <strain evidence="1">Expedition CK06-06</strain>
    </source>
</reference>
<sequence length="100" mass="11407">MVKSYWLDDDKESQITNIEYSQTCGVGTVVELLDADKEHVCFQLFCLFGAGWDLHIECRFQNYGDSSVNVWGEAWVGDDGDWKKVELSLTKVKAFLYLSA</sequence>
<protein>
    <submittedName>
        <fullName evidence="1">Uncharacterized protein</fullName>
    </submittedName>
</protein>
<dbReference type="EMBL" id="BARW01040766">
    <property type="protein sequence ID" value="GAJ20321.1"/>
    <property type="molecule type" value="Genomic_DNA"/>
</dbReference>